<dbReference type="RefSeq" id="WP_085465750.1">
    <property type="nucleotide sequence ID" value="NZ_FXBL01000004.1"/>
</dbReference>
<sequence length="138" mass="15002">MTIEAPRLFPTFRYRDAARMIDWLVEAFGFSVNAKFMDGEKVGHAQLSFGSSMIMLGSVRDDEYGRMVGAPGDNGGKSVYIAVDDCDAACERAKAAGATILQEPTDRDYGSREFICADPEGVVWSLGTYWPKADGDAA</sequence>
<dbReference type="Gene3D" id="3.30.720.110">
    <property type="match status" value="1"/>
</dbReference>
<dbReference type="Pfam" id="PF00903">
    <property type="entry name" value="Glyoxalase"/>
    <property type="match status" value="1"/>
</dbReference>
<dbReference type="InterPro" id="IPR004360">
    <property type="entry name" value="Glyas_Fos-R_dOase_dom"/>
</dbReference>
<dbReference type="InterPro" id="IPR037523">
    <property type="entry name" value="VOC_core"/>
</dbReference>
<dbReference type="PANTHER" id="PTHR34109:SF1">
    <property type="entry name" value="VOC DOMAIN-CONTAINING PROTEIN"/>
    <property type="match status" value="1"/>
</dbReference>
<dbReference type="EMBL" id="FXBL01000004">
    <property type="protein sequence ID" value="SMH49787.1"/>
    <property type="molecule type" value="Genomic_DNA"/>
</dbReference>
<dbReference type="PANTHER" id="PTHR34109">
    <property type="entry name" value="BNAUNNG04460D PROTEIN-RELATED"/>
    <property type="match status" value="1"/>
</dbReference>
<dbReference type="AlphaFoldDB" id="A0A1X7PGX6"/>
<dbReference type="Proteomes" id="UP000193083">
    <property type="component" value="Unassembled WGS sequence"/>
</dbReference>
<dbReference type="InterPro" id="IPR029068">
    <property type="entry name" value="Glyas_Bleomycin-R_OHBP_Dase"/>
</dbReference>
<dbReference type="OrthoDB" id="9806868at2"/>
<proteinExistence type="predicted"/>
<feature type="domain" description="VOC" evidence="1">
    <location>
        <begin position="6"/>
        <end position="129"/>
    </location>
</feature>
<accession>A0A1X7PGX6</accession>
<gene>
    <name evidence="2" type="ORF">SAMN02982922_4011</name>
</gene>
<evidence type="ECO:0000313" key="3">
    <source>
        <dbReference type="Proteomes" id="UP000193083"/>
    </source>
</evidence>
<name>A0A1X7PGX6_9HYPH</name>
<organism evidence="2 3">
    <name type="scientific">Mesorhizobium australicum</name>
    <dbReference type="NCBI Taxonomy" id="536018"/>
    <lineage>
        <taxon>Bacteria</taxon>
        <taxon>Pseudomonadati</taxon>
        <taxon>Pseudomonadota</taxon>
        <taxon>Alphaproteobacteria</taxon>
        <taxon>Hyphomicrobiales</taxon>
        <taxon>Phyllobacteriaceae</taxon>
        <taxon>Mesorhizobium</taxon>
    </lineage>
</organism>
<evidence type="ECO:0000259" key="1">
    <source>
        <dbReference type="PROSITE" id="PS51819"/>
    </source>
</evidence>
<dbReference type="SUPFAM" id="SSF54593">
    <property type="entry name" value="Glyoxalase/Bleomycin resistance protein/Dihydroxybiphenyl dioxygenase"/>
    <property type="match status" value="1"/>
</dbReference>
<evidence type="ECO:0000313" key="2">
    <source>
        <dbReference type="EMBL" id="SMH49787.1"/>
    </source>
</evidence>
<keyword evidence="3" id="KW-1185">Reference proteome</keyword>
<reference evidence="2 3" key="1">
    <citation type="submission" date="2017-04" db="EMBL/GenBank/DDBJ databases">
        <authorList>
            <person name="Afonso C.L."/>
            <person name="Miller P.J."/>
            <person name="Scott M.A."/>
            <person name="Spackman E."/>
            <person name="Goraichik I."/>
            <person name="Dimitrov K.M."/>
            <person name="Suarez D.L."/>
            <person name="Swayne D.E."/>
        </authorList>
    </citation>
    <scope>NUCLEOTIDE SEQUENCE [LARGE SCALE GENOMIC DNA]</scope>
    <source>
        <strain evidence="2 3">B5P</strain>
    </source>
</reference>
<dbReference type="Gene3D" id="3.30.720.120">
    <property type="match status" value="1"/>
</dbReference>
<dbReference type="PROSITE" id="PS51819">
    <property type="entry name" value="VOC"/>
    <property type="match status" value="1"/>
</dbReference>
<protein>
    <submittedName>
        <fullName evidence="2">Uncharacterized conserved protein PhnB, glyoxalase superfamily</fullName>
    </submittedName>
</protein>